<dbReference type="EMBL" id="FOUP01000001">
    <property type="protein sequence ID" value="SFM45630.1"/>
    <property type="molecule type" value="Genomic_DNA"/>
</dbReference>
<reference evidence="2 3" key="1">
    <citation type="submission" date="2016-10" db="EMBL/GenBank/DDBJ databases">
        <authorList>
            <person name="de Groot N.N."/>
        </authorList>
    </citation>
    <scope>NUCLEOTIDE SEQUENCE [LARGE SCALE GENOMIC DNA]</scope>
    <source>
        <strain evidence="2 3">CPCC 201259</strain>
    </source>
</reference>
<evidence type="ECO:0000313" key="4">
    <source>
        <dbReference type="Proteomes" id="UP000270697"/>
    </source>
</evidence>
<evidence type="ECO:0000313" key="2">
    <source>
        <dbReference type="EMBL" id="SFM45630.1"/>
    </source>
</evidence>
<dbReference type="STRING" id="455193.SAMN05421805_101338"/>
<proteinExistence type="predicted"/>
<evidence type="ECO:0000313" key="1">
    <source>
        <dbReference type="EMBL" id="RKT88224.1"/>
    </source>
</evidence>
<organism evidence="2 3">
    <name type="scientific">Saccharopolyspora antimicrobica</name>
    <dbReference type="NCBI Taxonomy" id="455193"/>
    <lineage>
        <taxon>Bacteria</taxon>
        <taxon>Bacillati</taxon>
        <taxon>Actinomycetota</taxon>
        <taxon>Actinomycetes</taxon>
        <taxon>Pseudonocardiales</taxon>
        <taxon>Pseudonocardiaceae</taxon>
        <taxon>Saccharopolyspora</taxon>
    </lineage>
</organism>
<dbReference type="RefSeq" id="WP_093145872.1">
    <property type="nucleotide sequence ID" value="NZ_FOUP01000001.1"/>
</dbReference>
<sequence>MQLSHCTTEELDARARRAEHQLTLARQARQWHLADRYRCEMRAVAAEYDRRLGGSGPHRTRAMLRAEVG</sequence>
<keyword evidence="4" id="KW-1185">Reference proteome</keyword>
<gene>
    <name evidence="1" type="ORF">ATL45_6654</name>
    <name evidence="2" type="ORF">SAMN05421805_101338</name>
</gene>
<dbReference type="AlphaFoldDB" id="A0A1I4R105"/>
<dbReference type="EMBL" id="RBXX01000002">
    <property type="protein sequence ID" value="RKT88224.1"/>
    <property type="molecule type" value="Genomic_DNA"/>
</dbReference>
<protein>
    <submittedName>
        <fullName evidence="2">Uncharacterized protein</fullName>
    </submittedName>
</protein>
<evidence type="ECO:0000313" key="3">
    <source>
        <dbReference type="Proteomes" id="UP000199398"/>
    </source>
</evidence>
<accession>A0A1I4R105</accession>
<name>A0A1I4R105_9PSEU</name>
<dbReference type="OrthoDB" id="9947624at2"/>
<dbReference type="Proteomes" id="UP000199398">
    <property type="component" value="Unassembled WGS sequence"/>
</dbReference>
<reference evidence="1 4" key="2">
    <citation type="submission" date="2018-10" db="EMBL/GenBank/DDBJ databases">
        <title>Sequencing the genomes of 1000 actinobacteria strains.</title>
        <authorList>
            <person name="Klenk H.-P."/>
        </authorList>
    </citation>
    <scope>NUCLEOTIDE SEQUENCE [LARGE SCALE GENOMIC DNA]</scope>
    <source>
        <strain evidence="1 4">DSM 45119</strain>
    </source>
</reference>
<dbReference type="Proteomes" id="UP000270697">
    <property type="component" value="Unassembled WGS sequence"/>
</dbReference>